<reference evidence="2 3" key="1">
    <citation type="journal article" name="Front. Microbiol.">
        <title>Sugar Metabolism of the First Thermophilic Planctomycete Thermogutta terrifontis: Comparative Genomic and Transcriptomic Approaches.</title>
        <authorList>
            <person name="Elcheninov A.G."/>
            <person name="Menzel P."/>
            <person name="Gudbergsdottir S.R."/>
            <person name="Slesarev A.I."/>
            <person name="Kadnikov V.V."/>
            <person name="Krogh A."/>
            <person name="Bonch-Osmolovskaya E.A."/>
            <person name="Peng X."/>
            <person name="Kublanov I.V."/>
        </authorList>
    </citation>
    <scope>NUCLEOTIDE SEQUENCE [LARGE SCALE GENOMIC DNA]</scope>
    <source>
        <strain evidence="2 3">R1</strain>
    </source>
</reference>
<dbReference type="Proteomes" id="UP000215086">
    <property type="component" value="Chromosome"/>
</dbReference>
<gene>
    <name evidence="2" type="ORF">THTE_4082</name>
</gene>
<evidence type="ECO:0000256" key="1">
    <source>
        <dbReference type="SAM" id="MobiDB-lite"/>
    </source>
</evidence>
<feature type="region of interest" description="Disordered" evidence="1">
    <location>
        <begin position="1"/>
        <end position="21"/>
    </location>
</feature>
<sequence>MFPVRVTRRSYEETGKRHSSQEPPHLISFAFFLHGIRICE</sequence>
<dbReference type="EMBL" id="CP018477">
    <property type="protein sequence ID" value="ASV76683.1"/>
    <property type="molecule type" value="Genomic_DNA"/>
</dbReference>
<keyword evidence="3" id="KW-1185">Reference proteome</keyword>
<evidence type="ECO:0000313" key="3">
    <source>
        <dbReference type="Proteomes" id="UP000215086"/>
    </source>
</evidence>
<protein>
    <submittedName>
        <fullName evidence="2">Uncharacterized protein</fullName>
    </submittedName>
</protein>
<dbReference type="AlphaFoldDB" id="A0A286RL44"/>
<accession>A0A286RL44</accession>
<evidence type="ECO:0000313" key="2">
    <source>
        <dbReference type="EMBL" id="ASV76683.1"/>
    </source>
</evidence>
<organism evidence="2 3">
    <name type="scientific">Thermogutta terrifontis</name>
    <dbReference type="NCBI Taxonomy" id="1331910"/>
    <lineage>
        <taxon>Bacteria</taxon>
        <taxon>Pseudomonadati</taxon>
        <taxon>Planctomycetota</taxon>
        <taxon>Planctomycetia</taxon>
        <taxon>Pirellulales</taxon>
        <taxon>Thermoguttaceae</taxon>
        <taxon>Thermogutta</taxon>
    </lineage>
</organism>
<name>A0A286RL44_9BACT</name>
<proteinExistence type="predicted"/>
<dbReference type="KEGG" id="ttf:THTE_4082"/>
<feature type="compositionally biased region" description="Basic and acidic residues" evidence="1">
    <location>
        <begin position="9"/>
        <end position="20"/>
    </location>
</feature>